<feature type="signal peptide" evidence="2">
    <location>
        <begin position="1"/>
        <end position="21"/>
    </location>
</feature>
<keyword evidence="2" id="KW-0732">Signal</keyword>
<dbReference type="RefSeq" id="WP_320421438.1">
    <property type="nucleotide sequence ID" value="NZ_JAXCLA010000001.1"/>
</dbReference>
<evidence type="ECO:0000313" key="4">
    <source>
        <dbReference type="Proteomes" id="UP001285263"/>
    </source>
</evidence>
<dbReference type="InterPro" id="IPR025421">
    <property type="entry name" value="DUF4148"/>
</dbReference>
<name>A0ABU5DB94_9BURK</name>
<proteinExistence type="predicted"/>
<reference evidence="3 4" key="1">
    <citation type="submission" date="2023-11" db="EMBL/GenBank/DDBJ databases">
        <title>Paucibacter sp. nov., isolated from fresh soil in Korea.</title>
        <authorList>
            <person name="Le N.T.T."/>
        </authorList>
    </citation>
    <scope>NUCLEOTIDE SEQUENCE [LARGE SCALE GENOMIC DNA]</scope>
    <source>
        <strain evidence="3 4">R3-3</strain>
    </source>
</reference>
<sequence length="106" mass="11651">MNRKLSLLIAAAALAASAAHAQDTRPAVEPTRAEVLADLVVYRESGLQQLDNSDLVSNFTPEYRAAQKRYQDLRRSPRYAELVRSFETHDGHAAEGTRTAGVTTKP</sequence>
<evidence type="ECO:0000256" key="2">
    <source>
        <dbReference type="SAM" id="SignalP"/>
    </source>
</evidence>
<accession>A0ABU5DB94</accession>
<dbReference type="EMBL" id="JAXCLA010000001">
    <property type="protein sequence ID" value="MDY0743543.1"/>
    <property type="molecule type" value="Genomic_DNA"/>
</dbReference>
<gene>
    <name evidence="3" type="ORF">SNE35_03460</name>
</gene>
<evidence type="ECO:0000313" key="3">
    <source>
        <dbReference type="EMBL" id="MDY0743543.1"/>
    </source>
</evidence>
<evidence type="ECO:0000256" key="1">
    <source>
        <dbReference type="SAM" id="MobiDB-lite"/>
    </source>
</evidence>
<comment type="caution">
    <text evidence="3">The sequence shown here is derived from an EMBL/GenBank/DDBJ whole genome shotgun (WGS) entry which is preliminary data.</text>
</comment>
<dbReference type="Pfam" id="PF13663">
    <property type="entry name" value="DUF4148"/>
    <property type="match status" value="1"/>
</dbReference>
<protein>
    <submittedName>
        <fullName evidence="3">DUF4148 domain-containing protein</fullName>
    </submittedName>
</protein>
<keyword evidence="4" id="KW-1185">Reference proteome</keyword>
<feature type="compositionally biased region" description="Basic and acidic residues" evidence="1">
    <location>
        <begin position="86"/>
        <end position="95"/>
    </location>
</feature>
<dbReference type="Proteomes" id="UP001285263">
    <property type="component" value="Unassembled WGS sequence"/>
</dbReference>
<feature type="region of interest" description="Disordered" evidence="1">
    <location>
        <begin position="86"/>
        <end position="106"/>
    </location>
</feature>
<feature type="chain" id="PRO_5045057374" evidence="2">
    <location>
        <begin position="22"/>
        <end position="106"/>
    </location>
</feature>
<organism evidence="3 4">
    <name type="scientific">Roseateles agri</name>
    <dbReference type="NCBI Taxonomy" id="3098619"/>
    <lineage>
        <taxon>Bacteria</taxon>
        <taxon>Pseudomonadati</taxon>
        <taxon>Pseudomonadota</taxon>
        <taxon>Betaproteobacteria</taxon>
        <taxon>Burkholderiales</taxon>
        <taxon>Sphaerotilaceae</taxon>
        <taxon>Roseateles</taxon>
    </lineage>
</organism>